<feature type="compositionally biased region" description="Basic and acidic residues" evidence="1">
    <location>
        <begin position="400"/>
        <end position="451"/>
    </location>
</feature>
<dbReference type="AlphaFoldDB" id="A0A0L0P548"/>
<dbReference type="InterPro" id="IPR006671">
    <property type="entry name" value="Cyclin_N"/>
</dbReference>
<dbReference type="Proteomes" id="UP000037122">
    <property type="component" value="Unassembled WGS sequence"/>
</dbReference>
<feature type="region of interest" description="Disordered" evidence="1">
    <location>
        <begin position="386"/>
        <end position="496"/>
    </location>
</feature>
<dbReference type="PANTHER" id="PTHR10026">
    <property type="entry name" value="CYCLIN"/>
    <property type="match status" value="1"/>
</dbReference>
<dbReference type="SUPFAM" id="SSF47954">
    <property type="entry name" value="Cyclin-like"/>
    <property type="match status" value="2"/>
</dbReference>
<proteinExistence type="predicted"/>
<dbReference type="InterPro" id="IPR043198">
    <property type="entry name" value="Cyclin/Ssn8"/>
</dbReference>
<dbReference type="VEuPathDB" id="FungiDB:QG37_01319"/>
<dbReference type="CDD" id="cd20546">
    <property type="entry name" value="CYCLIN_SpCG1C_ScCTK2-like_rpt2"/>
    <property type="match status" value="1"/>
</dbReference>
<dbReference type="VEuPathDB" id="FungiDB:CJI96_0003926"/>
<evidence type="ECO:0000313" key="3">
    <source>
        <dbReference type="EMBL" id="KNE01493.1"/>
    </source>
</evidence>
<dbReference type="VEuPathDB" id="FungiDB:B9J08_005137"/>
<comment type="caution">
    <text evidence="3">The sequence shown here is derived from an EMBL/GenBank/DDBJ whole genome shotgun (WGS) entry which is preliminary data.</text>
</comment>
<organism evidence="3 4">
    <name type="scientific">Candidozyma auris</name>
    <name type="common">Yeast</name>
    <name type="synonym">Candida auris</name>
    <dbReference type="NCBI Taxonomy" id="498019"/>
    <lineage>
        <taxon>Eukaryota</taxon>
        <taxon>Fungi</taxon>
        <taxon>Dikarya</taxon>
        <taxon>Ascomycota</taxon>
        <taxon>Saccharomycotina</taxon>
        <taxon>Pichiomycetes</taxon>
        <taxon>Metschnikowiaceae</taxon>
        <taxon>Candidozyma</taxon>
    </lineage>
</organism>
<protein>
    <recommendedName>
        <fullName evidence="2">Cyclin N-terminal domain-containing protein</fullName>
    </recommendedName>
</protein>
<dbReference type="Gene3D" id="1.10.472.10">
    <property type="entry name" value="Cyclin-like"/>
    <property type="match status" value="1"/>
</dbReference>
<evidence type="ECO:0000259" key="2">
    <source>
        <dbReference type="Pfam" id="PF00134"/>
    </source>
</evidence>
<accession>A0A0L0P548</accession>
<name>A0A0L0P548_CANAR</name>
<reference evidence="4" key="1">
    <citation type="journal article" date="2015" name="BMC Genomics">
        <title>Draft genome of a commonly misdiagnosed multidrug resistant pathogen Candida auris.</title>
        <authorList>
            <person name="Chatterjee S."/>
            <person name="Alampalli S.V."/>
            <person name="Nageshan R.K."/>
            <person name="Chettiar S.T."/>
            <person name="Joshi S."/>
            <person name="Tatu U.S."/>
        </authorList>
    </citation>
    <scope>NUCLEOTIDE SEQUENCE [LARGE SCALE GENOMIC DNA]</scope>
    <source>
        <strain evidence="4">6684</strain>
    </source>
</reference>
<dbReference type="VEuPathDB" id="FungiDB:CJJ07_000212"/>
<dbReference type="Pfam" id="PF00134">
    <property type="entry name" value="Cyclin_N"/>
    <property type="match status" value="1"/>
</dbReference>
<evidence type="ECO:0000256" key="1">
    <source>
        <dbReference type="SAM" id="MobiDB-lite"/>
    </source>
</evidence>
<sequence length="496" mass="57617">MVDKRKMPETQANAKNSAEVPTLLQVSRPFFTLAELSYLHSNTIPDNKKIAYNQRKHQIFQLLFQVVKAMKFPLRVLATAMNYYSRYYLFNMFEEPEDQNPENDSLSELEKDPFLVGYTSLFLATKHEDCIKKLRDMQLVANKLRDIDQDAKVVNRANGALMPLVELQRKVIMSLEFKLLQVLKFDFLNGAANSPSVDYLVTLFSKELGLDYSLTLFGWLVSFDIMSTPLCLVIPPHCIALAIIIVSLNLAPKGMKVKHGLSDTATENISDILEKIDSMGMFRCPETLLNEGIVYILDYYVHQMKFLILNEYLPPVDPETGKEQIFKFMDLKSRFNDLKVLSEQSASSTTLLRQDSYLRKWDYSVASKGAARFIISNKRKRFDSEFAVLRPQNKQQKQQQQRDKEEQEKDRGHPRPDLSREHKNDGLLETKLKDQEIAEEREGENEEKQTDEQQIENEEIKNEEVREEIEANQKQEKEDASRDKENIKQSEYQETQ</sequence>
<dbReference type="EMBL" id="LGST01000009">
    <property type="protein sequence ID" value="KNE01493.1"/>
    <property type="molecule type" value="Genomic_DNA"/>
</dbReference>
<dbReference type="VEuPathDB" id="FungiDB:CJJ09_004216"/>
<gene>
    <name evidence="3" type="ORF">QG37_01319</name>
</gene>
<dbReference type="VEuPathDB" id="FungiDB:CJI97_005221"/>
<evidence type="ECO:0000313" key="4">
    <source>
        <dbReference type="Proteomes" id="UP000037122"/>
    </source>
</evidence>
<feature type="domain" description="Cyclin N-terminal" evidence="2">
    <location>
        <begin position="34"/>
        <end position="186"/>
    </location>
</feature>
<dbReference type="GO" id="GO:0006357">
    <property type="term" value="P:regulation of transcription by RNA polymerase II"/>
    <property type="evidence" value="ECO:0007669"/>
    <property type="project" value="InterPro"/>
</dbReference>
<feature type="compositionally biased region" description="Basic and acidic residues" evidence="1">
    <location>
        <begin position="458"/>
        <end position="488"/>
    </location>
</feature>
<dbReference type="GO" id="GO:0016538">
    <property type="term" value="F:cyclin-dependent protein serine/threonine kinase regulator activity"/>
    <property type="evidence" value="ECO:0007669"/>
    <property type="project" value="InterPro"/>
</dbReference>
<dbReference type="InterPro" id="IPR036915">
    <property type="entry name" value="Cyclin-like_sf"/>
</dbReference>